<accession>A0A641AJP9</accession>
<name>A0A641AJP9_9ACTN</name>
<comment type="catalytic activity">
    <reaction evidence="13">
        <text>(2R)-2,3-bisphosphoglycerate + H2O = (2R)-2-phosphoglycerate + phosphate</text>
        <dbReference type="Rhea" id="RHEA:27381"/>
        <dbReference type="ChEBI" id="CHEBI:15377"/>
        <dbReference type="ChEBI" id="CHEBI:43474"/>
        <dbReference type="ChEBI" id="CHEBI:58248"/>
        <dbReference type="ChEBI" id="CHEBI:58289"/>
        <dbReference type="EC" id="3.1.3.80"/>
    </reaction>
    <physiologicalReaction direction="left-to-right" evidence="13">
        <dbReference type="Rhea" id="RHEA:27382"/>
    </physiologicalReaction>
</comment>
<comment type="catalytic activity">
    <reaction evidence="10">
        <text>1D-myo-inositol 1,2,5,6-tetrakisphosphate + H2O = 1D-myo-inositol 1,2,6-trisphosphate + phosphate</text>
        <dbReference type="Rhea" id="RHEA:77119"/>
        <dbReference type="ChEBI" id="CHEBI:15377"/>
        <dbReference type="ChEBI" id="CHEBI:43474"/>
        <dbReference type="ChEBI" id="CHEBI:195535"/>
        <dbReference type="ChEBI" id="CHEBI:195537"/>
        <dbReference type="EC" id="3.1.3.62"/>
    </reaction>
    <physiologicalReaction direction="left-to-right" evidence="10">
        <dbReference type="Rhea" id="RHEA:77120"/>
    </physiologicalReaction>
</comment>
<evidence type="ECO:0000256" key="3">
    <source>
        <dbReference type="ARBA" id="ARBA00012976"/>
    </source>
</evidence>
<dbReference type="RefSeq" id="WP_129183722.1">
    <property type="nucleotide sequence ID" value="NZ_JAGIOG010000001.1"/>
</dbReference>
<evidence type="ECO:0000256" key="4">
    <source>
        <dbReference type="ARBA" id="ARBA00013040"/>
    </source>
</evidence>
<dbReference type="GO" id="GO:0052745">
    <property type="term" value="F:inositol phosphate phosphatase activity"/>
    <property type="evidence" value="ECO:0007669"/>
    <property type="project" value="TreeGrafter"/>
</dbReference>
<sequence>MFTTFVTHLVAVLATIVSTAQTQPAADADYANQTPYGNAASSTIRQPPEGYRLRFVETVGRHGSRTLTSSARERRSLAIWQRARKAGALTPTGRRLATDIEAFQVPERRIGYGNLSAIGTAEWQGIGRRTAEVYGSFLTEATAAGDQVVFTTSPVQRTVESADAMREGLESVVPGLTVPDYVTDGPRLLIGNGASSAGNRATQEVLTRPSVVAAATRVLERLYSAAFVREIDDPVAAALDLYLLYSTAPGMAADTRVTFRRYVPLADAKVLAEAVDGENFYQFGPGVAGEVSSYRAARPLLDDFFTSLDERLAGGSTAAVFRLAHGETTMPFAALMKLPGSEVQASSTFSYATNPWRGSVAGRLGGSVEWAAYQDDSGQALVTVRYDEQPVELSSRCTPTVRYFYRPAELKRCLG</sequence>
<evidence type="ECO:0000256" key="13">
    <source>
        <dbReference type="ARBA" id="ARBA00043832"/>
    </source>
</evidence>
<keyword evidence="7" id="KW-0378">Hydrolase</keyword>
<evidence type="ECO:0000256" key="10">
    <source>
        <dbReference type="ARBA" id="ARBA00043668"/>
    </source>
</evidence>
<dbReference type="SUPFAM" id="SSF53254">
    <property type="entry name" value="Phosphoglycerate mutase-like"/>
    <property type="match status" value="1"/>
</dbReference>
<protein>
    <recommendedName>
        <fullName evidence="5">Multiple inositol polyphosphate phosphatase 1</fullName>
        <ecNumber evidence="4">3.1.3.62</ecNumber>
        <ecNumber evidence="3">3.1.3.80</ecNumber>
    </recommendedName>
    <alternativeName>
        <fullName evidence="9">2,3-bisphosphoglycerate 3-phosphatase</fullName>
    </alternativeName>
</protein>
<evidence type="ECO:0000256" key="6">
    <source>
        <dbReference type="ARBA" id="ARBA00022729"/>
    </source>
</evidence>
<dbReference type="GO" id="GO:0003993">
    <property type="term" value="F:acid phosphatase activity"/>
    <property type="evidence" value="ECO:0007669"/>
    <property type="project" value="TreeGrafter"/>
</dbReference>
<dbReference type="EMBL" id="SDPP02000003">
    <property type="protein sequence ID" value="KAA1376057.1"/>
    <property type="molecule type" value="Genomic_DNA"/>
</dbReference>
<evidence type="ECO:0000256" key="8">
    <source>
        <dbReference type="ARBA" id="ARBA00023136"/>
    </source>
</evidence>
<dbReference type="EC" id="3.1.3.62" evidence="4"/>
<gene>
    <name evidence="15" type="ORF">ESP62_011420</name>
</gene>
<keyword evidence="16" id="KW-1185">Reference proteome</keyword>
<comment type="caution">
    <text evidence="15">The sequence shown here is derived from an EMBL/GenBank/DDBJ whole genome shotgun (WGS) entry which is preliminary data.</text>
</comment>
<keyword evidence="6 14" id="KW-0732">Signal</keyword>
<dbReference type="Gene3D" id="3.40.50.1240">
    <property type="entry name" value="Phosphoglycerate mutase-like"/>
    <property type="match status" value="1"/>
</dbReference>
<evidence type="ECO:0000256" key="2">
    <source>
        <dbReference type="ARBA" id="ARBA00008422"/>
    </source>
</evidence>
<comment type="catalytic activity">
    <reaction evidence="11">
        <text>1D-myo-inositol 1,2,4,5,6-pentakisphosphate + H2O = 1D-myo-inositol 1,2,5,6-tetrakisphosphate + phosphate</text>
        <dbReference type="Rhea" id="RHEA:77115"/>
        <dbReference type="ChEBI" id="CHEBI:15377"/>
        <dbReference type="ChEBI" id="CHEBI:43474"/>
        <dbReference type="ChEBI" id="CHEBI:57798"/>
        <dbReference type="ChEBI" id="CHEBI:195535"/>
        <dbReference type="EC" id="3.1.3.62"/>
    </reaction>
    <physiologicalReaction direction="left-to-right" evidence="11">
        <dbReference type="Rhea" id="RHEA:77116"/>
    </physiologicalReaction>
</comment>
<dbReference type="InterPro" id="IPR000560">
    <property type="entry name" value="His_Pase_clade-2"/>
</dbReference>
<evidence type="ECO:0000256" key="11">
    <source>
        <dbReference type="ARBA" id="ARBA00043671"/>
    </source>
</evidence>
<comment type="subcellular location">
    <subcellularLocation>
        <location evidence="1">Membrane</location>
    </subcellularLocation>
</comment>
<dbReference type="PANTHER" id="PTHR20963:SF8">
    <property type="entry name" value="MULTIPLE INOSITOL POLYPHOSPHATE PHOSPHATASE 1"/>
    <property type="match status" value="1"/>
</dbReference>
<dbReference type="EC" id="3.1.3.80" evidence="3"/>
<dbReference type="Pfam" id="PF00328">
    <property type="entry name" value="His_Phos_2"/>
    <property type="match status" value="1"/>
</dbReference>
<dbReference type="GO" id="GO:0016020">
    <property type="term" value="C:membrane"/>
    <property type="evidence" value="ECO:0007669"/>
    <property type="project" value="UniProtKB-SubCell"/>
</dbReference>
<reference evidence="15" key="1">
    <citation type="submission" date="2019-09" db="EMBL/GenBank/DDBJ databases">
        <authorList>
            <person name="Li J."/>
        </authorList>
    </citation>
    <scope>NUCLEOTIDE SEQUENCE [LARGE SCALE GENOMIC DNA]</scope>
    <source>
        <strain evidence="15">NRBC 14897</strain>
    </source>
</reference>
<dbReference type="AlphaFoldDB" id="A0A641AJP9"/>
<organism evidence="15 16">
    <name type="scientific">Aeromicrobium fastidiosum</name>
    <dbReference type="NCBI Taxonomy" id="52699"/>
    <lineage>
        <taxon>Bacteria</taxon>
        <taxon>Bacillati</taxon>
        <taxon>Actinomycetota</taxon>
        <taxon>Actinomycetes</taxon>
        <taxon>Propionibacteriales</taxon>
        <taxon>Nocardioidaceae</taxon>
        <taxon>Aeromicrobium</taxon>
    </lineage>
</organism>
<evidence type="ECO:0000256" key="5">
    <source>
        <dbReference type="ARBA" id="ARBA00018097"/>
    </source>
</evidence>
<evidence type="ECO:0000313" key="15">
    <source>
        <dbReference type="EMBL" id="KAA1376057.1"/>
    </source>
</evidence>
<dbReference type="InterPro" id="IPR029033">
    <property type="entry name" value="His_PPase_superfam"/>
</dbReference>
<comment type="catalytic activity">
    <reaction evidence="12">
        <text>1D-myo-inositol hexakisphosphate + H2O = 1D-myo-inositol 1,2,4,5,6-pentakisphosphate + phosphate</text>
        <dbReference type="Rhea" id="RHEA:16989"/>
        <dbReference type="ChEBI" id="CHEBI:15377"/>
        <dbReference type="ChEBI" id="CHEBI:43474"/>
        <dbReference type="ChEBI" id="CHEBI:57798"/>
        <dbReference type="ChEBI" id="CHEBI:58130"/>
        <dbReference type="EC" id="3.1.3.62"/>
    </reaction>
    <physiologicalReaction direction="left-to-right" evidence="12">
        <dbReference type="Rhea" id="RHEA:16990"/>
    </physiologicalReaction>
</comment>
<comment type="similarity">
    <text evidence="2">Belongs to the histidine acid phosphatase family. MINPP1 subfamily.</text>
</comment>
<evidence type="ECO:0000256" key="9">
    <source>
        <dbReference type="ARBA" id="ARBA00031642"/>
    </source>
</evidence>
<dbReference type="PANTHER" id="PTHR20963">
    <property type="entry name" value="MULTIPLE INOSITOL POLYPHOSPHATE PHOSPHATASE-RELATED"/>
    <property type="match status" value="1"/>
</dbReference>
<keyword evidence="8" id="KW-0472">Membrane</keyword>
<feature type="signal peptide" evidence="14">
    <location>
        <begin position="1"/>
        <end position="22"/>
    </location>
</feature>
<dbReference type="OrthoDB" id="9770871at2"/>
<evidence type="ECO:0000313" key="16">
    <source>
        <dbReference type="Proteomes" id="UP001515100"/>
    </source>
</evidence>
<evidence type="ECO:0000256" key="7">
    <source>
        <dbReference type="ARBA" id="ARBA00022801"/>
    </source>
</evidence>
<feature type="chain" id="PRO_5038777204" description="Multiple inositol polyphosphate phosphatase 1" evidence="14">
    <location>
        <begin position="23"/>
        <end position="415"/>
    </location>
</feature>
<dbReference type="Proteomes" id="UP001515100">
    <property type="component" value="Unassembled WGS sequence"/>
</dbReference>
<proteinExistence type="inferred from homology"/>
<dbReference type="GO" id="GO:0034417">
    <property type="term" value="F:bisphosphoglycerate 3-phosphatase activity"/>
    <property type="evidence" value="ECO:0007669"/>
    <property type="project" value="UniProtKB-EC"/>
</dbReference>
<evidence type="ECO:0000256" key="1">
    <source>
        <dbReference type="ARBA" id="ARBA00004370"/>
    </source>
</evidence>
<evidence type="ECO:0000256" key="12">
    <source>
        <dbReference type="ARBA" id="ARBA00043691"/>
    </source>
</evidence>
<evidence type="ECO:0000256" key="14">
    <source>
        <dbReference type="SAM" id="SignalP"/>
    </source>
</evidence>